<proteinExistence type="predicted"/>
<evidence type="ECO:0000313" key="5">
    <source>
        <dbReference type="EMBL" id="KIM61265.1"/>
    </source>
</evidence>
<keyword evidence="2" id="KW-0028">Amino-acid biosynthesis</keyword>
<name>A0A0C3DKQ2_9AGAM</name>
<dbReference type="SUPFAM" id="SSF56266">
    <property type="entry name" value="DmpA/ArgJ-like"/>
    <property type="match status" value="1"/>
</dbReference>
<sequence>MGRAGNALLRSHGVSDKTNETLVVSTGVIGVNLPISKILAAIQAQSSPSLPSYALSSAPAAYEAAARNTYRMAGMDKGAGMIHPRMAGPDAVGGLHATLLGLIVTDAPLQLHLNRRGHVDERHDNCRAGAGAAEKSTTIEDVDEETDPDAYCVFRDELTDFAIDLAKLVVRDGEGATKFVEVCVEMTGFCLLLFVPFPVPDVPPLECSYSGYVFVLDLVELSQM</sequence>
<evidence type="ECO:0000256" key="2">
    <source>
        <dbReference type="ARBA" id="ARBA00022605"/>
    </source>
</evidence>
<reference evidence="5 6" key="1">
    <citation type="submission" date="2014-04" db="EMBL/GenBank/DDBJ databases">
        <authorList>
            <consortium name="DOE Joint Genome Institute"/>
            <person name="Kuo A."/>
            <person name="Kohler A."/>
            <person name="Nagy L.G."/>
            <person name="Floudas D."/>
            <person name="Copeland A."/>
            <person name="Barry K.W."/>
            <person name="Cichocki N."/>
            <person name="Veneault-Fourrey C."/>
            <person name="LaButti K."/>
            <person name="Lindquist E.A."/>
            <person name="Lipzen A."/>
            <person name="Lundell T."/>
            <person name="Morin E."/>
            <person name="Murat C."/>
            <person name="Sun H."/>
            <person name="Tunlid A."/>
            <person name="Henrissat B."/>
            <person name="Grigoriev I.V."/>
            <person name="Hibbett D.S."/>
            <person name="Martin F."/>
            <person name="Nordberg H.P."/>
            <person name="Cantor M.N."/>
            <person name="Hua S.X."/>
        </authorList>
    </citation>
    <scope>NUCLEOTIDE SEQUENCE [LARGE SCALE GENOMIC DNA]</scope>
    <source>
        <strain evidence="5 6">Foug A</strain>
    </source>
</reference>
<evidence type="ECO:0000256" key="4">
    <source>
        <dbReference type="ARBA" id="ARBA00023268"/>
    </source>
</evidence>
<dbReference type="PANTHER" id="PTHR23100:SF0">
    <property type="entry name" value="ARGININE BIOSYNTHESIS BIFUNCTIONAL PROTEIN ARGJ, MITOCHONDRIAL"/>
    <property type="match status" value="1"/>
</dbReference>
<keyword evidence="4" id="KW-0511">Multifunctional enzyme</keyword>
<dbReference type="EMBL" id="KN822054">
    <property type="protein sequence ID" value="KIM61265.1"/>
    <property type="molecule type" value="Genomic_DNA"/>
</dbReference>
<dbReference type="AlphaFoldDB" id="A0A0C3DKQ2"/>
<dbReference type="PANTHER" id="PTHR23100">
    <property type="entry name" value="ARGININE BIOSYNTHESIS BIFUNCTIONAL PROTEIN ARGJ"/>
    <property type="match status" value="1"/>
</dbReference>
<dbReference type="Proteomes" id="UP000053989">
    <property type="component" value="Unassembled WGS sequence"/>
</dbReference>
<dbReference type="Gene3D" id="3.60.70.12">
    <property type="entry name" value="L-amino peptidase D-ALA esterase/amidase"/>
    <property type="match status" value="1"/>
</dbReference>
<dbReference type="InParanoid" id="A0A0C3DKQ2"/>
<keyword evidence="6" id="KW-1185">Reference proteome</keyword>
<accession>A0A0C3DKQ2</accession>
<keyword evidence="1" id="KW-0055">Arginine biosynthesis</keyword>
<keyword evidence="3" id="KW-0496">Mitochondrion</keyword>
<protein>
    <submittedName>
        <fullName evidence="5">Uncharacterized protein</fullName>
    </submittedName>
</protein>
<dbReference type="GO" id="GO:0006592">
    <property type="term" value="P:ornithine biosynthetic process"/>
    <property type="evidence" value="ECO:0007669"/>
    <property type="project" value="TreeGrafter"/>
</dbReference>
<evidence type="ECO:0000313" key="6">
    <source>
        <dbReference type="Proteomes" id="UP000053989"/>
    </source>
</evidence>
<dbReference type="GO" id="GO:0004358">
    <property type="term" value="F:L-glutamate N-acetyltransferase activity, acting on acetyl-L-ornithine as donor"/>
    <property type="evidence" value="ECO:0007669"/>
    <property type="project" value="InterPro"/>
</dbReference>
<dbReference type="HOGENOM" id="CLU_1235683_0_0_1"/>
<gene>
    <name evidence="5" type="ORF">SCLCIDRAFT_26050</name>
</gene>
<evidence type="ECO:0000256" key="1">
    <source>
        <dbReference type="ARBA" id="ARBA00022571"/>
    </source>
</evidence>
<reference evidence="6" key="2">
    <citation type="submission" date="2015-01" db="EMBL/GenBank/DDBJ databases">
        <title>Evolutionary Origins and Diversification of the Mycorrhizal Mutualists.</title>
        <authorList>
            <consortium name="DOE Joint Genome Institute"/>
            <consortium name="Mycorrhizal Genomics Consortium"/>
            <person name="Kohler A."/>
            <person name="Kuo A."/>
            <person name="Nagy L.G."/>
            <person name="Floudas D."/>
            <person name="Copeland A."/>
            <person name="Barry K.W."/>
            <person name="Cichocki N."/>
            <person name="Veneault-Fourrey C."/>
            <person name="LaButti K."/>
            <person name="Lindquist E.A."/>
            <person name="Lipzen A."/>
            <person name="Lundell T."/>
            <person name="Morin E."/>
            <person name="Murat C."/>
            <person name="Riley R."/>
            <person name="Ohm R."/>
            <person name="Sun H."/>
            <person name="Tunlid A."/>
            <person name="Henrissat B."/>
            <person name="Grigoriev I.V."/>
            <person name="Hibbett D.S."/>
            <person name="Martin F."/>
        </authorList>
    </citation>
    <scope>NUCLEOTIDE SEQUENCE [LARGE SCALE GENOMIC DNA]</scope>
    <source>
        <strain evidence="6">Foug A</strain>
    </source>
</reference>
<evidence type="ECO:0000256" key="3">
    <source>
        <dbReference type="ARBA" id="ARBA00023128"/>
    </source>
</evidence>
<dbReference type="STRING" id="1036808.A0A0C3DKQ2"/>
<dbReference type="GO" id="GO:0004042">
    <property type="term" value="F:L-glutamate N-acetyltransferase activity"/>
    <property type="evidence" value="ECO:0007669"/>
    <property type="project" value="TreeGrafter"/>
</dbReference>
<dbReference type="Pfam" id="PF01960">
    <property type="entry name" value="ArgJ"/>
    <property type="match status" value="1"/>
</dbReference>
<dbReference type="GO" id="GO:0006526">
    <property type="term" value="P:L-arginine biosynthetic process"/>
    <property type="evidence" value="ECO:0007669"/>
    <property type="project" value="UniProtKB-KW"/>
</dbReference>
<organism evidence="5 6">
    <name type="scientific">Scleroderma citrinum Foug A</name>
    <dbReference type="NCBI Taxonomy" id="1036808"/>
    <lineage>
        <taxon>Eukaryota</taxon>
        <taxon>Fungi</taxon>
        <taxon>Dikarya</taxon>
        <taxon>Basidiomycota</taxon>
        <taxon>Agaricomycotina</taxon>
        <taxon>Agaricomycetes</taxon>
        <taxon>Agaricomycetidae</taxon>
        <taxon>Boletales</taxon>
        <taxon>Sclerodermatineae</taxon>
        <taxon>Sclerodermataceae</taxon>
        <taxon>Scleroderma</taxon>
    </lineage>
</organism>
<dbReference type="GO" id="GO:0005759">
    <property type="term" value="C:mitochondrial matrix"/>
    <property type="evidence" value="ECO:0007669"/>
    <property type="project" value="TreeGrafter"/>
</dbReference>
<dbReference type="OrthoDB" id="2017946at2759"/>
<dbReference type="InterPro" id="IPR002813">
    <property type="entry name" value="Arg_biosynth_ArgJ"/>
</dbReference>
<dbReference type="InterPro" id="IPR016117">
    <property type="entry name" value="ArgJ-like_dom_sf"/>
</dbReference>